<gene>
    <name evidence="4" type="primary">CES5A</name>
    <name evidence="4" type="ORF">GZH46_01729</name>
</gene>
<evidence type="ECO:0000313" key="4">
    <source>
        <dbReference type="EMBL" id="KAG9509742.1"/>
    </source>
</evidence>
<sequence length="298" mass="33166">AGSFNVHTRNQHQQQQQQPQQNQQQPLSTRSRRQDLDERQEHHEFDERHQRGHDGDDDNRTRDSIMCGKHNSTTNIDVHKMNYHDETQQPEVLPTSVGSISASEINDGHASSGDVRSVRQSRHAHNTENMDVTETNKSVIIIIEASSFDFATPIVAAAHLATNVPSPQYTSVATFDAVRLASYANAVVVTSNYRLNAYGFVPELGLKQQLDNSTTSPDEQSMDIEEQQVQGSDYNKKRRHIAARVDGDNFALMDQVAALDWVKRNIHAFGGDANRVTVLATQKAAVHVALLLASPLAK</sequence>
<evidence type="ECO:0000259" key="3">
    <source>
        <dbReference type="Pfam" id="PF00135"/>
    </source>
</evidence>
<reference evidence="4 5" key="1">
    <citation type="submission" date="2020-10" db="EMBL/GenBank/DDBJ databases">
        <authorList>
            <person name="Klimov P.B."/>
            <person name="Dyachkov S.M."/>
            <person name="Chetverikov P.E."/>
        </authorList>
    </citation>
    <scope>NUCLEOTIDE SEQUENCE [LARGE SCALE GENOMIC DNA]</scope>
    <source>
        <strain evidence="4">BMOC 18-1129-001#AD2665</strain>
        <tissue evidence="4">Entire mites</tissue>
    </source>
</reference>
<organism evidence="4 5">
    <name type="scientific">Fragariocoptes setiger</name>
    <dbReference type="NCBI Taxonomy" id="1670756"/>
    <lineage>
        <taxon>Eukaryota</taxon>
        <taxon>Metazoa</taxon>
        <taxon>Ecdysozoa</taxon>
        <taxon>Arthropoda</taxon>
        <taxon>Chelicerata</taxon>
        <taxon>Arachnida</taxon>
        <taxon>Acari</taxon>
        <taxon>Acariformes</taxon>
        <taxon>Trombidiformes</taxon>
        <taxon>Prostigmata</taxon>
        <taxon>Eupodina</taxon>
        <taxon>Eriophyoidea</taxon>
        <taxon>Phytoptidae</taxon>
        <taxon>Fragariocoptes</taxon>
    </lineage>
</organism>
<feature type="region of interest" description="Disordered" evidence="2">
    <location>
        <begin position="1"/>
        <end position="73"/>
    </location>
</feature>
<feature type="non-terminal residue" evidence="4">
    <location>
        <position position="298"/>
    </location>
</feature>
<comment type="caution">
    <text evidence="4">The sequence shown here is derived from an EMBL/GenBank/DDBJ whole genome shotgun (WGS) entry which is preliminary data.</text>
</comment>
<name>A0ABQ7S8M5_9ACAR</name>
<dbReference type="SUPFAM" id="SSF53474">
    <property type="entry name" value="alpha/beta-Hydrolases"/>
    <property type="match status" value="1"/>
</dbReference>
<feature type="non-terminal residue" evidence="4">
    <location>
        <position position="1"/>
    </location>
</feature>
<dbReference type="Gene3D" id="3.40.50.1820">
    <property type="entry name" value="alpha/beta hydrolase"/>
    <property type="match status" value="1"/>
</dbReference>
<feature type="domain" description="Carboxylesterase type B" evidence="3">
    <location>
        <begin position="248"/>
        <end position="298"/>
    </location>
</feature>
<dbReference type="Proteomes" id="UP000825002">
    <property type="component" value="Unassembled WGS sequence"/>
</dbReference>
<dbReference type="InterPro" id="IPR029058">
    <property type="entry name" value="AB_hydrolase_fold"/>
</dbReference>
<evidence type="ECO:0000313" key="5">
    <source>
        <dbReference type="Proteomes" id="UP000825002"/>
    </source>
</evidence>
<proteinExistence type="predicted"/>
<evidence type="ECO:0000256" key="2">
    <source>
        <dbReference type="SAM" id="MobiDB-lite"/>
    </source>
</evidence>
<protein>
    <submittedName>
        <fullName evidence="4">Carboxylesterase 5A</fullName>
    </submittedName>
</protein>
<dbReference type="Pfam" id="PF00135">
    <property type="entry name" value="COesterase"/>
    <property type="match status" value="1"/>
</dbReference>
<keyword evidence="1" id="KW-0325">Glycoprotein</keyword>
<keyword evidence="5" id="KW-1185">Reference proteome</keyword>
<evidence type="ECO:0000256" key="1">
    <source>
        <dbReference type="ARBA" id="ARBA00023180"/>
    </source>
</evidence>
<feature type="compositionally biased region" description="Low complexity" evidence="2">
    <location>
        <begin position="11"/>
        <end position="26"/>
    </location>
</feature>
<feature type="region of interest" description="Disordered" evidence="2">
    <location>
        <begin position="211"/>
        <end position="230"/>
    </location>
</feature>
<dbReference type="InterPro" id="IPR002018">
    <property type="entry name" value="CarbesteraseB"/>
</dbReference>
<dbReference type="InterPro" id="IPR050309">
    <property type="entry name" value="Type-B_Carboxylest/Lipase"/>
</dbReference>
<dbReference type="EMBL" id="JAIFTH010000355">
    <property type="protein sequence ID" value="KAG9509742.1"/>
    <property type="molecule type" value="Genomic_DNA"/>
</dbReference>
<accession>A0ABQ7S8M5</accession>
<feature type="region of interest" description="Disordered" evidence="2">
    <location>
        <begin position="102"/>
        <end position="126"/>
    </location>
</feature>
<feature type="compositionally biased region" description="Basic and acidic residues" evidence="2">
    <location>
        <begin position="32"/>
        <end position="63"/>
    </location>
</feature>
<dbReference type="PANTHER" id="PTHR11559">
    <property type="entry name" value="CARBOXYLESTERASE"/>
    <property type="match status" value="1"/>
</dbReference>